<sequence>MQIQFSPKSPPLNPCLLCQSRTDIWMILSHLEIFLPDSLVPPPPLVMASPPASVGTTGPISSTGPSTHPGFATTDQLLGFAQSFSQSSTLVNPTVSSTMVFTFSRFLSFTSSTLSTKASDDFSPVDYFCLQVHVSTSACQPFGSASALRSLISTLAHLSWDSSGLPSPSGSTSVGHPKASTTSFLDFWL</sequence>
<accession>A0AA88P645</accession>
<name>A0AA88P645_9TELE</name>
<evidence type="ECO:0000313" key="2">
    <source>
        <dbReference type="Proteomes" id="UP001187343"/>
    </source>
</evidence>
<dbReference type="Proteomes" id="UP001187343">
    <property type="component" value="Unassembled WGS sequence"/>
</dbReference>
<comment type="caution">
    <text evidence="1">The sequence shown here is derived from an EMBL/GenBank/DDBJ whole genome shotgun (WGS) entry which is preliminary data.</text>
</comment>
<proteinExistence type="predicted"/>
<reference evidence="1" key="1">
    <citation type="submission" date="2023-08" db="EMBL/GenBank/DDBJ databases">
        <title>Chromosome-level Genome Assembly of mud carp (Cirrhinus molitorella).</title>
        <authorList>
            <person name="Liu H."/>
        </authorList>
    </citation>
    <scope>NUCLEOTIDE SEQUENCE</scope>
    <source>
        <strain evidence="1">Prfri</strain>
        <tissue evidence="1">Muscle</tissue>
    </source>
</reference>
<protein>
    <submittedName>
        <fullName evidence="1">Uncharacterized protein</fullName>
    </submittedName>
</protein>
<gene>
    <name evidence="1" type="ORF">Q8A67_020929</name>
</gene>
<organism evidence="1 2">
    <name type="scientific">Cirrhinus molitorella</name>
    <name type="common">mud carp</name>
    <dbReference type="NCBI Taxonomy" id="172907"/>
    <lineage>
        <taxon>Eukaryota</taxon>
        <taxon>Metazoa</taxon>
        <taxon>Chordata</taxon>
        <taxon>Craniata</taxon>
        <taxon>Vertebrata</taxon>
        <taxon>Euteleostomi</taxon>
        <taxon>Actinopterygii</taxon>
        <taxon>Neopterygii</taxon>
        <taxon>Teleostei</taxon>
        <taxon>Ostariophysi</taxon>
        <taxon>Cypriniformes</taxon>
        <taxon>Cyprinidae</taxon>
        <taxon>Labeoninae</taxon>
        <taxon>Labeonini</taxon>
        <taxon>Cirrhinus</taxon>
    </lineage>
</organism>
<dbReference type="AlphaFoldDB" id="A0AA88P645"/>
<evidence type="ECO:0000313" key="1">
    <source>
        <dbReference type="EMBL" id="KAK2876833.1"/>
    </source>
</evidence>
<dbReference type="EMBL" id="JAUYZG010000020">
    <property type="protein sequence ID" value="KAK2876833.1"/>
    <property type="molecule type" value="Genomic_DNA"/>
</dbReference>
<keyword evidence="2" id="KW-1185">Reference proteome</keyword>